<dbReference type="Pfam" id="PF00092">
    <property type="entry name" value="VWA"/>
    <property type="match status" value="1"/>
</dbReference>
<dbReference type="STRING" id="6573.A0A210PHB9"/>
<protein>
    <submittedName>
        <fullName evidence="2">Matrilin-3</fullName>
    </submittedName>
</protein>
<dbReference type="SMART" id="SM00327">
    <property type="entry name" value="VWA"/>
    <property type="match status" value="1"/>
</dbReference>
<dbReference type="Proteomes" id="UP000242188">
    <property type="component" value="Unassembled WGS sequence"/>
</dbReference>
<evidence type="ECO:0000313" key="3">
    <source>
        <dbReference type="Proteomes" id="UP000242188"/>
    </source>
</evidence>
<dbReference type="AlphaFoldDB" id="A0A210PHB9"/>
<dbReference type="InterPro" id="IPR036465">
    <property type="entry name" value="vWFA_dom_sf"/>
</dbReference>
<organism evidence="2 3">
    <name type="scientific">Mizuhopecten yessoensis</name>
    <name type="common">Japanese scallop</name>
    <name type="synonym">Patinopecten yessoensis</name>
    <dbReference type="NCBI Taxonomy" id="6573"/>
    <lineage>
        <taxon>Eukaryota</taxon>
        <taxon>Metazoa</taxon>
        <taxon>Spiralia</taxon>
        <taxon>Lophotrochozoa</taxon>
        <taxon>Mollusca</taxon>
        <taxon>Bivalvia</taxon>
        <taxon>Autobranchia</taxon>
        <taxon>Pteriomorphia</taxon>
        <taxon>Pectinida</taxon>
        <taxon>Pectinoidea</taxon>
        <taxon>Pectinidae</taxon>
        <taxon>Mizuhopecten</taxon>
    </lineage>
</organism>
<feature type="domain" description="VWFA" evidence="1">
    <location>
        <begin position="29"/>
        <end position="203"/>
    </location>
</feature>
<gene>
    <name evidence="2" type="ORF">KP79_PYT03291</name>
</gene>
<dbReference type="EMBL" id="NEDP02076699">
    <property type="protein sequence ID" value="OWF35885.1"/>
    <property type="molecule type" value="Genomic_DNA"/>
</dbReference>
<evidence type="ECO:0000259" key="1">
    <source>
        <dbReference type="PROSITE" id="PS50234"/>
    </source>
</evidence>
<dbReference type="Gene3D" id="3.40.50.410">
    <property type="entry name" value="von Willebrand factor, type A domain"/>
    <property type="match status" value="1"/>
</dbReference>
<dbReference type="PANTHER" id="PTHR24020">
    <property type="entry name" value="COLLAGEN ALPHA"/>
    <property type="match status" value="1"/>
</dbReference>
<proteinExistence type="predicted"/>
<accession>A0A210PHB9</accession>
<comment type="caution">
    <text evidence="2">The sequence shown here is derived from an EMBL/GenBank/DDBJ whole genome shotgun (WGS) entry which is preliminary data.</text>
</comment>
<reference evidence="2 3" key="1">
    <citation type="journal article" date="2017" name="Nat. Ecol. Evol.">
        <title>Scallop genome provides insights into evolution of bilaterian karyotype and development.</title>
        <authorList>
            <person name="Wang S."/>
            <person name="Zhang J."/>
            <person name="Jiao W."/>
            <person name="Li J."/>
            <person name="Xun X."/>
            <person name="Sun Y."/>
            <person name="Guo X."/>
            <person name="Huan P."/>
            <person name="Dong B."/>
            <person name="Zhang L."/>
            <person name="Hu X."/>
            <person name="Sun X."/>
            <person name="Wang J."/>
            <person name="Zhao C."/>
            <person name="Wang Y."/>
            <person name="Wang D."/>
            <person name="Huang X."/>
            <person name="Wang R."/>
            <person name="Lv J."/>
            <person name="Li Y."/>
            <person name="Zhang Z."/>
            <person name="Liu B."/>
            <person name="Lu W."/>
            <person name="Hui Y."/>
            <person name="Liang J."/>
            <person name="Zhou Z."/>
            <person name="Hou R."/>
            <person name="Li X."/>
            <person name="Liu Y."/>
            <person name="Li H."/>
            <person name="Ning X."/>
            <person name="Lin Y."/>
            <person name="Zhao L."/>
            <person name="Xing Q."/>
            <person name="Dou J."/>
            <person name="Li Y."/>
            <person name="Mao J."/>
            <person name="Guo H."/>
            <person name="Dou H."/>
            <person name="Li T."/>
            <person name="Mu C."/>
            <person name="Jiang W."/>
            <person name="Fu Q."/>
            <person name="Fu X."/>
            <person name="Miao Y."/>
            <person name="Liu J."/>
            <person name="Yu Q."/>
            <person name="Li R."/>
            <person name="Liao H."/>
            <person name="Li X."/>
            <person name="Kong Y."/>
            <person name="Jiang Z."/>
            <person name="Chourrout D."/>
            <person name="Li R."/>
            <person name="Bao Z."/>
        </authorList>
    </citation>
    <scope>NUCLEOTIDE SEQUENCE [LARGE SCALE GENOMIC DNA]</scope>
    <source>
        <strain evidence="2 3">PY_sf001</strain>
    </source>
</reference>
<dbReference type="InterPro" id="IPR002035">
    <property type="entry name" value="VWF_A"/>
</dbReference>
<dbReference type="PROSITE" id="PS50234">
    <property type="entry name" value="VWFA"/>
    <property type="match status" value="1"/>
</dbReference>
<keyword evidence="3" id="KW-1185">Reference proteome</keyword>
<dbReference type="SUPFAM" id="SSF53300">
    <property type="entry name" value="vWA-like"/>
    <property type="match status" value="1"/>
</dbReference>
<name>A0A210PHB9_MIZYE</name>
<dbReference type="InterPro" id="IPR050525">
    <property type="entry name" value="ECM_Assembly_Org"/>
</dbReference>
<sequence length="211" mass="23592">MNTVAIVLRENDLFHNIPLNVPFPARPIDLTFLLDGSRSFESSEFYSFLDCIQYLVNRLLDVRLAVATFNTKTKIPIYLDQYLSKSDMISGLNESVVYPNKAGNQLGQALLDVHSDIYNQARGDREEAIDVLLVLLSPNDMTKANLSDDADYIKSAGIHVITAGIGSSEEGLEIMRQVASEPVEKHIFNVNFTDNLYIVYESICNTINTIP</sequence>
<dbReference type="CDD" id="cd01450">
    <property type="entry name" value="vWFA_subfamily_ECM"/>
    <property type="match status" value="1"/>
</dbReference>
<evidence type="ECO:0000313" key="2">
    <source>
        <dbReference type="EMBL" id="OWF35885.1"/>
    </source>
</evidence>